<feature type="transmembrane region" description="Helical" evidence="9">
    <location>
        <begin position="12"/>
        <end position="34"/>
    </location>
</feature>
<keyword evidence="4" id="KW-0762">Sugar transport</keyword>
<evidence type="ECO:0000256" key="1">
    <source>
        <dbReference type="ARBA" id="ARBA00006430"/>
    </source>
</evidence>
<feature type="transmembrane region" description="Helical" evidence="9">
    <location>
        <begin position="46"/>
        <end position="65"/>
    </location>
</feature>
<keyword evidence="8 9" id="KW-0472">Membrane</keyword>
<organism evidence="10">
    <name type="scientific">Salmonella enterica I</name>
    <dbReference type="NCBI Taxonomy" id="59201"/>
    <lineage>
        <taxon>Bacteria</taxon>
        <taxon>Pseudomonadati</taxon>
        <taxon>Pseudomonadota</taxon>
        <taxon>Gammaproteobacteria</taxon>
        <taxon>Enterobacterales</taxon>
        <taxon>Enterobacteriaceae</taxon>
        <taxon>Salmonella</taxon>
    </lineage>
</organism>
<evidence type="ECO:0000256" key="7">
    <source>
        <dbReference type="ARBA" id="ARBA00022989"/>
    </source>
</evidence>
<evidence type="ECO:0000256" key="3">
    <source>
        <dbReference type="ARBA" id="ARBA00022475"/>
    </source>
</evidence>
<evidence type="ECO:0000313" key="10">
    <source>
        <dbReference type="EMBL" id="MLV00297.1"/>
    </source>
</evidence>
<dbReference type="EMBL" id="RVHM01000091">
    <property type="protein sequence ID" value="MLV00297.1"/>
    <property type="molecule type" value="Genomic_DNA"/>
</dbReference>
<feature type="transmembrane region" description="Helical" evidence="9">
    <location>
        <begin position="162"/>
        <end position="183"/>
    </location>
</feature>
<dbReference type="GO" id="GO:0016020">
    <property type="term" value="C:membrane"/>
    <property type="evidence" value="ECO:0007669"/>
    <property type="project" value="InterPro"/>
</dbReference>
<dbReference type="Pfam" id="PF03812">
    <property type="entry name" value="KdgT"/>
    <property type="match status" value="1"/>
</dbReference>
<keyword evidence="2" id="KW-0813">Transport</keyword>
<evidence type="ECO:0000256" key="5">
    <source>
        <dbReference type="ARBA" id="ARBA00022692"/>
    </source>
</evidence>
<feature type="transmembrane region" description="Helical" evidence="9">
    <location>
        <begin position="284"/>
        <end position="303"/>
    </location>
</feature>
<reference evidence="10" key="1">
    <citation type="submission" date="2018-07" db="EMBL/GenBank/DDBJ databases">
        <authorList>
            <person name="Ashton P.M."/>
            <person name="Dallman T."/>
            <person name="Nair S."/>
            <person name="De Pinna E."/>
            <person name="Peters T."/>
            <person name="Grant K."/>
        </authorList>
    </citation>
    <scope>NUCLEOTIDE SEQUENCE [LARGE SCALE GENOMIC DNA]</scope>
    <source>
        <strain evidence="10">157339</strain>
    </source>
</reference>
<protein>
    <submittedName>
        <fullName evidence="10">2-keto-3-deoxygluconate permease</fullName>
    </submittedName>
</protein>
<comment type="similarity">
    <text evidence="1">Belongs to the KdgT transporter family.</text>
</comment>
<keyword evidence="6" id="KW-0769">Symport</keyword>
<dbReference type="GO" id="GO:0015649">
    <property type="term" value="F:2-keto-3-deoxygluconate:proton symporter activity"/>
    <property type="evidence" value="ECO:0007669"/>
    <property type="project" value="InterPro"/>
</dbReference>
<dbReference type="Proteomes" id="UP000885374">
    <property type="component" value="Unassembled WGS sequence"/>
</dbReference>
<feature type="transmembrane region" description="Helical" evidence="9">
    <location>
        <begin position="103"/>
        <end position="125"/>
    </location>
</feature>
<keyword evidence="5 9" id="KW-0812">Transmembrane</keyword>
<evidence type="ECO:0000256" key="6">
    <source>
        <dbReference type="ARBA" id="ARBA00022847"/>
    </source>
</evidence>
<name>A0A3R0XS15_SALET</name>
<keyword evidence="3" id="KW-1003">Cell membrane</keyword>
<evidence type="ECO:0000256" key="8">
    <source>
        <dbReference type="ARBA" id="ARBA00023136"/>
    </source>
</evidence>
<proteinExistence type="inferred from homology"/>
<sequence>MNIISAVSKFPGGMMVIPLLIGAVIHTFCPQILQIGSFTTAAFTNAGLPAIMGFQLFCIGCNLKVREAPEVFKRGGTLLVAKWLAGALLGVLVARVFGEAGFFGVSALAIISAVTGANGSLYLALMAEYGDTRDSAALGVMNIHDGPFLALMTLGASGLANIPLLSLFAAVCPLLLGVLLGNLDDAFSKMFKPGISMVIPFIGLGLGGSIDLMAIVRAGPGGIILGLMVLIIGGGFTFFADRYIARRPGYAGMAVASAAGNTIATPAAVALVDPSYGHELVSAATAQIAAAVVLTALIVPYLVGWAARRYGCPGNEATQEEEIA</sequence>
<keyword evidence="7 9" id="KW-1133">Transmembrane helix</keyword>
<evidence type="ECO:0000256" key="2">
    <source>
        <dbReference type="ARBA" id="ARBA00022448"/>
    </source>
</evidence>
<feature type="transmembrane region" description="Helical" evidence="9">
    <location>
        <begin position="195"/>
        <end position="216"/>
    </location>
</feature>
<evidence type="ECO:0000256" key="4">
    <source>
        <dbReference type="ARBA" id="ARBA00022597"/>
    </source>
</evidence>
<evidence type="ECO:0000256" key="9">
    <source>
        <dbReference type="SAM" id="Phobius"/>
    </source>
</evidence>
<accession>A0A3R0XS15</accession>
<gene>
    <name evidence="10" type="ORF">DRU74_27150</name>
</gene>
<feature type="transmembrane region" description="Helical" evidence="9">
    <location>
        <begin position="222"/>
        <end position="240"/>
    </location>
</feature>
<dbReference type="InterPro" id="IPR004684">
    <property type="entry name" value="2keto-3dGluconate_permease"/>
</dbReference>
<dbReference type="AlphaFoldDB" id="A0A3R0XS15"/>
<feature type="transmembrane region" description="Helical" evidence="9">
    <location>
        <begin position="77"/>
        <end position="97"/>
    </location>
</feature>
<comment type="caution">
    <text evidence="10">The sequence shown here is derived from an EMBL/GenBank/DDBJ whole genome shotgun (WGS) entry which is preliminary data.</text>
</comment>